<dbReference type="Proteomes" id="UP000191240">
    <property type="component" value="Unassembled WGS sequence"/>
</dbReference>
<dbReference type="AlphaFoldDB" id="A0A1M6CKA3"/>
<organism evidence="1 2">
    <name type="scientific">Anaerovibrio lipolyticus DSM 3074</name>
    <dbReference type="NCBI Taxonomy" id="1120997"/>
    <lineage>
        <taxon>Bacteria</taxon>
        <taxon>Bacillati</taxon>
        <taxon>Bacillota</taxon>
        <taxon>Negativicutes</taxon>
        <taxon>Selenomonadales</taxon>
        <taxon>Selenomonadaceae</taxon>
        <taxon>Anaerovibrio</taxon>
    </lineage>
</organism>
<evidence type="ECO:0000313" key="2">
    <source>
        <dbReference type="Proteomes" id="UP000191240"/>
    </source>
</evidence>
<accession>A0A1M6CKA3</accession>
<dbReference type="RefSeq" id="WP_080325629.1">
    <property type="nucleotide sequence ID" value="NZ_FQYW01000008.1"/>
</dbReference>
<name>A0A1M6CKA3_9FIRM</name>
<dbReference type="OrthoDB" id="1666925at2"/>
<dbReference type="EMBL" id="FQYW01000008">
    <property type="protein sequence ID" value="SHI61436.1"/>
    <property type="molecule type" value="Genomic_DNA"/>
</dbReference>
<gene>
    <name evidence="1" type="ORF">SAMN02745671_01153</name>
</gene>
<evidence type="ECO:0000313" key="1">
    <source>
        <dbReference type="EMBL" id="SHI61436.1"/>
    </source>
</evidence>
<reference evidence="1 2" key="1">
    <citation type="submission" date="2016-11" db="EMBL/GenBank/DDBJ databases">
        <authorList>
            <person name="Jaros S."/>
            <person name="Januszkiewicz K."/>
            <person name="Wedrychowicz H."/>
        </authorList>
    </citation>
    <scope>NUCLEOTIDE SEQUENCE [LARGE SCALE GENOMIC DNA]</scope>
    <source>
        <strain evidence="1 2">DSM 3074</strain>
    </source>
</reference>
<proteinExistence type="predicted"/>
<protein>
    <submittedName>
        <fullName evidence="1">Uncharacterized protein</fullName>
    </submittedName>
</protein>
<sequence length="93" mass="10548">MSKWTEVRDSLVEAMKLEDIGKNLKADFVTWLSGEGLDFAQEVVDKIIEECKKDAPTETGWCRIRDTFVVPVALNIVMYVLRTVLVKAAEESK</sequence>